<dbReference type="eggNOG" id="ENOG502ZBHJ">
    <property type="taxonomic scope" value="Bacteria"/>
</dbReference>
<dbReference type="EMBL" id="AWXR01000001">
    <property type="protein sequence ID" value="ERM84851.1"/>
    <property type="molecule type" value="Genomic_DNA"/>
</dbReference>
<dbReference type="PATRIC" id="fig|1123057.7.peg.41"/>
<gene>
    <name evidence="2" type="ORF">P872_22590</name>
</gene>
<feature type="chain" id="PRO_5004658280" description="DUF4249 domain-containing protein" evidence="1">
    <location>
        <begin position="27"/>
        <end position="356"/>
    </location>
</feature>
<accession>U5C7D8</accession>
<evidence type="ECO:0000256" key="1">
    <source>
        <dbReference type="SAM" id="SignalP"/>
    </source>
</evidence>
<keyword evidence="3" id="KW-1185">Reference proteome</keyword>
<protein>
    <recommendedName>
        <fullName evidence="4">DUF4249 domain-containing protein</fullName>
    </recommendedName>
</protein>
<dbReference type="InterPro" id="IPR025345">
    <property type="entry name" value="DUF4249"/>
</dbReference>
<organism evidence="2 3">
    <name type="scientific">Rhodonellum psychrophilum GCM71 = DSM 17998</name>
    <dbReference type="NCBI Taxonomy" id="1123057"/>
    <lineage>
        <taxon>Bacteria</taxon>
        <taxon>Pseudomonadati</taxon>
        <taxon>Bacteroidota</taxon>
        <taxon>Cytophagia</taxon>
        <taxon>Cytophagales</taxon>
        <taxon>Cytophagaceae</taxon>
        <taxon>Rhodonellum</taxon>
    </lineage>
</organism>
<evidence type="ECO:0000313" key="2">
    <source>
        <dbReference type="EMBL" id="ERM84851.1"/>
    </source>
</evidence>
<reference evidence="2 3" key="1">
    <citation type="journal article" date="2013" name="Genome Announc.">
        <title>Draft Genome Sequence of the Psychrophilic and Alkaliphilic Rhodonellum psychrophilum Strain GCM71T.</title>
        <authorList>
            <person name="Hauptmann A.L."/>
            <person name="Glaring M.A."/>
            <person name="Hallin P.F."/>
            <person name="Prieme A."/>
            <person name="Stougaard P."/>
        </authorList>
    </citation>
    <scope>NUCLEOTIDE SEQUENCE [LARGE SCALE GENOMIC DNA]</scope>
    <source>
        <strain evidence="2 3">GCM71</strain>
    </source>
</reference>
<dbReference type="Pfam" id="PF14054">
    <property type="entry name" value="DUF4249"/>
    <property type="match status" value="1"/>
</dbReference>
<dbReference type="Proteomes" id="UP000016843">
    <property type="component" value="Unassembled WGS sequence"/>
</dbReference>
<proteinExistence type="predicted"/>
<evidence type="ECO:0000313" key="3">
    <source>
        <dbReference type="Proteomes" id="UP000016843"/>
    </source>
</evidence>
<dbReference type="AlphaFoldDB" id="U5C7D8"/>
<feature type="signal peptide" evidence="1">
    <location>
        <begin position="1"/>
        <end position="26"/>
    </location>
</feature>
<name>U5C7D8_9BACT</name>
<keyword evidence="1" id="KW-0732">Signal</keyword>
<comment type="caution">
    <text evidence="2">The sequence shown here is derived from an EMBL/GenBank/DDBJ whole genome shotgun (WGS) entry which is preliminary data.</text>
</comment>
<evidence type="ECO:0008006" key="4">
    <source>
        <dbReference type="Google" id="ProtNLM"/>
    </source>
</evidence>
<sequence length="356" mass="39676">MPMLRRLVFLLLLLPLACIDPYNVNAPDGERYLTVEGYITTDPGPHSIKLTRTDTYGSAFEGLIRPVVQATVAVRDSEGLVSFLTETSQGVYETPANFRAKVGMSYTLQIDLSNGQSYSSLPELVKAVPKMDSVSYRSVSVATDSRLLDRSGVQLTAHFKDPGDESNFYYWRTGPATFVVVANPELFTLSPNHPTNPRGAAPKDCCAICYYQEQRRVQNFAIGTDVDFNGLSTRKQVTFIEDDGLRFKDTYRAEVQQMAISDNAYRFLKLIEQQLSITGSVFDQPPANIRGNMINLADPDEVVLGYFIAADIDTKQIYIKRTNLDQKLLQTPSIIPDDCRIFPGADTAIPSDWNPN</sequence>